<evidence type="ECO:0000313" key="3">
    <source>
        <dbReference type="Proteomes" id="UP001151760"/>
    </source>
</evidence>
<gene>
    <name evidence="2" type="ORF">Tco_0922737</name>
</gene>
<feature type="compositionally biased region" description="Basic and acidic residues" evidence="1">
    <location>
        <begin position="116"/>
        <end position="127"/>
    </location>
</feature>
<accession>A0ABQ5CZZ5</accession>
<proteinExistence type="predicted"/>
<dbReference type="Proteomes" id="UP001151760">
    <property type="component" value="Unassembled WGS sequence"/>
</dbReference>
<evidence type="ECO:0000256" key="1">
    <source>
        <dbReference type="SAM" id="MobiDB-lite"/>
    </source>
</evidence>
<protein>
    <submittedName>
        <fullName evidence="2">Uncharacterized protein</fullName>
    </submittedName>
</protein>
<reference evidence="2" key="1">
    <citation type="journal article" date="2022" name="Int. J. Mol. Sci.">
        <title>Draft Genome of Tanacetum Coccineum: Genomic Comparison of Closely Related Tanacetum-Family Plants.</title>
        <authorList>
            <person name="Yamashiro T."/>
            <person name="Shiraishi A."/>
            <person name="Nakayama K."/>
            <person name="Satake H."/>
        </authorList>
    </citation>
    <scope>NUCLEOTIDE SEQUENCE</scope>
</reference>
<sequence length="127" mass="14439">MHPRVSTKQEVSRSLSTKSQEILRKPLTLGRVDQTSIGHELKPSQAPKMAHSQHNLLIHPMDPPIIYQELRGNDCNTIVEDEEIVENESRDSETIVEEDESSDMGCNDETSNPGDRACEDEREIREE</sequence>
<keyword evidence="3" id="KW-1185">Reference proteome</keyword>
<dbReference type="EMBL" id="BQNB010014783">
    <property type="protein sequence ID" value="GJT32318.1"/>
    <property type="molecule type" value="Genomic_DNA"/>
</dbReference>
<evidence type="ECO:0000313" key="2">
    <source>
        <dbReference type="EMBL" id="GJT32318.1"/>
    </source>
</evidence>
<comment type="caution">
    <text evidence="2">The sequence shown here is derived from an EMBL/GenBank/DDBJ whole genome shotgun (WGS) entry which is preliminary data.</text>
</comment>
<feature type="compositionally biased region" description="Polar residues" evidence="1">
    <location>
        <begin position="1"/>
        <end position="20"/>
    </location>
</feature>
<feature type="region of interest" description="Disordered" evidence="1">
    <location>
        <begin position="1"/>
        <end position="29"/>
    </location>
</feature>
<name>A0ABQ5CZZ5_9ASTR</name>
<organism evidence="2 3">
    <name type="scientific">Tanacetum coccineum</name>
    <dbReference type="NCBI Taxonomy" id="301880"/>
    <lineage>
        <taxon>Eukaryota</taxon>
        <taxon>Viridiplantae</taxon>
        <taxon>Streptophyta</taxon>
        <taxon>Embryophyta</taxon>
        <taxon>Tracheophyta</taxon>
        <taxon>Spermatophyta</taxon>
        <taxon>Magnoliopsida</taxon>
        <taxon>eudicotyledons</taxon>
        <taxon>Gunneridae</taxon>
        <taxon>Pentapetalae</taxon>
        <taxon>asterids</taxon>
        <taxon>campanulids</taxon>
        <taxon>Asterales</taxon>
        <taxon>Asteraceae</taxon>
        <taxon>Asteroideae</taxon>
        <taxon>Anthemideae</taxon>
        <taxon>Anthemidinae</taxon>
        <taxon>Tanacetum</taxon>
    </lineage>
</organism>
<reference evidence="2" key="2">
    <citation type="submission" date="2022-01" db="EMBL/GenBank/DDBJ databases">
        <authorList>
            <person name="Yamashiro T."/>
            <person name="Shiraishi A."/>
            <person name="Satake H."/>
            <person name="Nakayama K."/>
        </authorList>
    </citation>
    <scope>NUCLEOTIDE SEQUENCE</scope>
</reference>
<feature type="region of interest" description="Disordered" evidence="1">
    <location>
        <begin position="83"/>
        <end position="127"/>
    </location>
</feature>